<evidence type="ECO:0000256" key="4">
    <source>
        <dbReference type="ARBA" id="ARBA00023136"/>
    </source>
</evidence>
<evidence type="ECO:0000256" key="6">
    <source>
        <dbReference type="SAM" id="Phobius"/>
    </source>
</evidence>
<feature type="region of interest" description="Disordered" evidence="5">
    <location>
        <begin position="243"/>
        <end position="312"/>
    </location>
</feature>
<evidence type="ECO:0000256" key="1">
    <source>
        <dbReference type="ARBA" id="ARBA00004141"/>
    </source>
</evidence>
<comment type="subcellular location">
    <subcellularLocation>
        <location evidence="1">Membrane</location>
        <topology evidence="1">Multi-pass membrane protein</topology>
    </subcellularLocation>
</comment>
<feature type="transmembrane region" description="Helical" evidence="6">
    <location>
        <begin position="85"/>
        <end position="102"/>
    </location>
</feature>
<feature type="transmembrane region" description="Helical" evidence="6">
    <location>
        <begin position="135"/>
        <end position="154"/>
    </location>
</feature>
<sequence>MAEGLPPYDSGMSSAPTASLLVLLTLGAVLAASAVAKVRNPLAFADGFVSLRVPSIVPRQAAIRVMPWAEGALAALLLLSPSAPLVVVGGLVVMIMAIYTWLIGRALTFGEAVDCACFGALGGHTVSWLTLARNLLLLALSGVAVWIGLSGGSAPDAVRDLHGGDWWTLAAALAAVVVAATIVGGRADAGSLSAGEPELDYERRPIPYGVLTTSDGTTTTLAELASTQARLLVVLNRTAVRACAPPRSSRPGPRTWSRQSVSSPSTPSPGWTCLSRRSSRQSNRTTTSVESSPSVPRERCCSARTATSQAGR</sequence>
<evidence type="ECO:0000256" key="5">
    <source>
        <dbReference type="SAM" id="MobiDB-lite"/>
    </source>
</evidence>
<organism evidence="8">
    <name type="scientific">metagenome</name>
    <dbReference type="NCBI Taxonomy" id="256318"/>
    <lineage>
        <taxon>unclassified sequences</taxon>
        <taxon>metagenomes</taxon>
    </lineage>
</organism>
<keyword evidence="4 6" id="KW-0472">Membrane</keyword>
<keyword evidence="3 6" id="KW-1133">Transmembrane helix</keyword>
<evidence type="ECO:0000256" key="3">
    <source>
        <dbReference type="ARBA" id="ARBA00022989"/>
    </source>
</evidence>
<dbReference type="Pfam" id="PF07291">
    <property type="entry name" value="MauE"/>
    <property type="match status" value="1"/>
</dbReference>
<feature type="transmembrane region" description="Helical" evidence="6">
    <location>
        <begin position="166"/>
        <end position="185"/>
    </location>
</feature>
<gene>
    <name evidence="8" type="ORF">NOCA1130083</name>
</gene>
<dbReference type="AlphaFoldDB" id="A0A2P2C6D1"/>
<keyword evidence="2 6" id="KW-0812">Transmembrane</keyword>
<proteinExistence type="predicted"/>
<evidence type="ECO:0000256" key="2">
    <source>
        <dbReference type="ARBA" id="ARBA00022692"/>
    </source>
</evidence>
<accession>A0A2P2C6D1</accession>
<dbReference type="InterPro" id="IPR009908">
    <property type="entry name" value="Methylamine_util_MauE"/>
</dbReference>
<reference evidence="8" key="1">
    <citation type="submission" date="2015-08" db="EMBL/GenBank/DDBJ databases">
        <authorList>
            <person name="Babu N.S."/>
            <person name="Beckwith C.J."/>
            <person name="Beseler K.G."/>
            <person name="Brison A."/>
            <person name="Carone J.V."/>
            <person name="Caskin T.P."/>
            <person name="Diamond M."/>
            <person name="Durham M.E."/>
            <person name="Foxe J.M."/>
            <person name="Go M."/>
            <person name="Henderson B.A."/>
            <person name="Jones I.B."/>
            <person name="McGettigan J.A."/>
            <person name="Micheletti S.J."/>
            <person name="Nasrallah M.E."/>
            <person name="Ortiz D."/>
            <person name="Piller C.R."/>
            <person name="Privatt S.R."/>
            <person name="Schneider S.L."/>
            <person name="Sharp S."/>
            <person name="Smith T.C."/>
            <person name="Stanton J.D."/>
            <person name="Ullery H.E."/>
            <person name="Wilson R.J."/>
            <person name="Serrano M.G."/>
            <person name="Buck G."/>
            <person name="Lee V."/>
            <person name="Wang Y."/>
            <person name="Carvalho R."/>
            <person name="Voegtly L."/>
            <person name="Shi R."/>
            <person name="Duckworth R."/>
            <person name="Johnson A."/>
            <person name="Loviza R."/>
            <person name="Walstead R."/>
            <person name="Shah Z."/>
            <person name="Kiflezghi M."/>
            <person name="Wade K."/>
            <person name="Ball S.L."/>
            <person name="Bradley K.W."/>
            <person name="Asai D.J."/>
            <person name="Bowman C.A."/>
            <person name="Russell D.A."/>
            <person name="Pope W.H."/>
            <person name="Jacobs-Sera D."/>
            <person name="Hendrix R.W."/>
            <person name="Hatfull G.F."/>
        </authorList>
    </citation>
    <scope>NUCLEOTIDE SEQUENCE</scope>
</reference>
<name>A0A2P2C6D1_9ZZZZ</name>
<feature type="compositionally biased region" description="Low complexity" evidence="5">
    <location>
        <begin position="280"/>
        <end position="295"/>
    </location>
</feature>
<feature type="compositionally biased region" description="Low complexity" evidence="5">
    <location>
        <begin position="257"/>
        <end position="269"/>
    </location>
</feature>
<dbReference type="GO" id="GO:0016020">
    <property type="term" value="C:membrane"/>
    <property type="evidence" value="ECO:0007669"/>
    <property type="project" value="UniProtKB-SubCell"/>
</dbReference>
<dbReference type="GO" id="GO:0030416">
    <property type="term" value="P:methylamine metabolic process"/>
    <property type="evidence" value="ECO:0007669"/>
    <property type="project" value="InterPro"/>
</dbReference>
<protein>
    <recommendedName>
        <fullName evidence="7">Methylamine utilisation protein MauE domain-containing protein</fullName>
    </recommendedName>
</protein>
<evidence type="ECO:0000313" key="8">
    <source>
        <dbReference type="EMBL" id="CUR57541.1"/>
    </source>
</evidence>
<dbReference type="EMBL" id="CZKB01000005">
    <property type="protein sequence ID" value="CUR57541.1"/>
    <property type="molecule type" value="Genomic_DNA"/>
</dbReference>
<feature type="domain" description="Methylamine utilisation protein MauE" evidence="7">
    <location>
        <begin position="18"/>
        <end position="146"/>
    </location>
</feature>
<feature type="transmembrane region" description="Helical" evidence="6">
    <location>
        <begin position="20"/>
        <end position="40"/>
    </location>
</feature>
<evidence type="ECO:0000259" key="7">
    <source>
        <dbReference type="Pfam" id="PF07291"/>
    </source>
</evidence>